<gene>
    <name evidence="1" type="ORF">COW28_04455</name>
</gene>
<reference evidence="2" key="1">
    <citation type="submission" date="2017-09" db="EMBL/GenBank/DDBJ databases">
        <title>Depth-based differentiation of microbial function through sediment-hosted aquifers and enrichment of novel symbionts in the deep terrestrial subsurface.</title>
        <authorList>
            <person name="Probst A.J."/>
            <person name="Ladd B."/>
            <person name="Jarett J.K."/>
            <person name="Geller-Mcgrath D.E."/>
            <person name="Sieber C.M.K."/>
            <person name="Emerson J.B."/>
            <person name="Anantharaman K."/>
            <person name="Thomas B.C."/>
            <person name="Malmstrom R."/>
            <person name="Stieglmeier M."/>
            <person name="Klingl A."/>
            <person name="Woyke T."/>
            <person name="Ryan C.M."/>
            <person name="Banfield J.F."/>
        </authorList>
    </citation>
    <scope>NUCLEOTIDE SEQUENCE [LARGE SCALE GENOMIC DNA]</scope>
</reference>
<proteinExistence type="predicted"/>
<feature type="non-terminal residue" evidence="1">
    <location>
        <position position="362"/>
    </location>
</feature>
<organism evidence="1 2">
    <name type="scientific">bacterium (Candidatus Ratteibacteria) CG15_BIG_FIL_POST_REV_8_21_14_020_41_12</name>
    <dbReference type="NCBI Taxonomy" id="2014291"/>
    <lineage>
        <taxon>Bacteria</taxon>
        <taxon>Candidatus Ratteibacteria</taxon>
    </lineage>
</organism>
<comment type="caution">
    <text evidence="1">The sequence shown here is derived from an EMBL/GenBank/DDBJ whole genome shotgun (WGS) entry which is preliminary data.</text>
</comment>
<name>A0A2M7GY95_9BACT</name>
<dbReference type="EMBL" id="PFFY01000209">
    <property type="protein sequence ID" value="PIW33176.1"/>
    <property type="molecule type" value="Genomic_DNA"/>
</dbReference>
<feature type="non-terminal residue" evidence="1">
    <location>
        <position position="1"/>
    </location>
</feature>
<dbReference type="AlphaFoldDB" id="A0A2M7GY95"/>
<evidence type="ECO:0000313" key="2">
    <source>
        <dbReference type="Proteomes" id="UP000230025"/>
    </source>
</evidence>
<sequence length="362" mass="41051">TLVEPRLALKPETPASAPPGATGRIYNRIQFEPEGKAFITKVKQGWHQFQVRMCDDLYAFKQFTEQFTKGGVELSIQENPYLLARLLRGIAGKIDVFITKGTFGKTFWKIEGGRAKPDYTGESLENILKEVKEPTALQDFSIYLVAQRAVELSKRNIETGIEVADAQASISELETKYPKFSNLAERLYGYQNRLLSYAQEMGIISKELLGKLRQYGKYVPFYRVFNELQSKGFMGNKMANIASPIKRIKGSEREIINPLESIIKNTYVFIESGERNQIGIMMANLVDKNPEIADTFERIKHPIARVAGVTAKELGVEIEGLNEEDAEAIVDIFRPSFFVRGDEVTVLIDGKKQYYRVDPELR</sequence>
<accession>A0A2M7GY95</accession>
<protein>
    <submittedName>
        <fullName evidence="1">Uncharacterized protein</fullName>
    </submittedName>
</protein>
<evidence type="ECO:0000313" key="1">
    <source>
        <dbReference type="EMBL" id="PIW33176.1"/>
    </source>
</evidence>
<dbReference type="Proteomes" id="UP000230025">
    <property type="component" value="Unassembled WGS sequence"/>
</dbReference>